<name>A0A0E1WYZ0_9HYPH</name>
<dbReference type="HOGENOM" id="CLU_766558_0_0_5"/>
<proteinExistence type="predicted"/>
<protein>
    <submittedName>
        <fullName evidence="1">Uncharacterized protein</fullName>
    </submittedName>
</protein>
<organism evidence="1">
    <name type="scientific">Brucella pinnipedialis M292/94/1</name>
    <dbReference type="NCBI Taxonomy" id="520462"/>
    <lineage>
        <taxon>Bacteria</taxon>
        <taxon>Pseudomonadati</taxon>
        <taxon>Pseudomonadota</taxon>
        <taxon>Alphaproteobacteria</taxon>
        <taxon>Hyphomicrobiales</taxon>
        <taxon>Brucellaceae</taxon>
        <taxon>Brucella/Ochrobactrum group</taxon>
        <taxon>Brucella</taxon>
    </lineage>
</organism>
<sequence length="361" mass="39145">MSNATLNYTITTSQAIMFDNANSYIQIQVSPLDGSSEAAYVELPDEVANDRHIQKMFSSTEGGTVTNGVLFDIYFPRLPNLSSMPIKIYPAGTDPSLINESTPFFSTTLSLGSAMAGSALLLGLEDKEKNVRVLPRTGTPAQPASYTWTATILPEATSRIINAIVHVTDLYDTNFIKSVNFKANGVDISPIIDPLTGKHHLYFKTLANGLATLEITPTGIACWGHLIYWPFADNASEVARIVIYDTDRFGLGLFGPIPDKNPITLSEYTPPNGPSFTIHNDASPRAIDDGGSLYFLINDSYNITVPSSSNKNIKITASTHSINGSTGESPQANTARYIYTKQNGDTLTSPKYSFFAFSGVQ</sequence>
<dbReference type="AlphaFoldDB" id="A0A0E1WYZ0"/>
<dbReference type="Proteomes" id="UP000004659">
    <property type="component" value="Unassembled WGS sequence"/>
</dbReference>
<evidence type="ECO:0000313" key="1">
    <source>
        <dbReference type="EMBL" id="EEZ30030.1"/>
    </source>
</evidence>
<dbReference type="RefSeq" id="WP_002967017.1">
    <property type="nucleotide sequence ID" value="NZ_EQ999546.1"/>
</dbReference>
<accession>A0A0E1WYZ0</accession>
<dbReference type="EMBL" id="EQ999546">
    <property type="protein sequence ID" value="EEZ30030.1"/>
    <property type="molecule type" value="Genomic_DNA"/>
</dbReference>
<reference evidence="1" key="1">
    <citation type="submission" date="2009-01" db="EMBL/GenBank/DDBJ databases">
        <title>The Genome Sequence of Brucella pinnipedialis M292/94/1.</title>
        <authorList>
            <consortium name="The Broad Institute Genome Sequencing Platform"/>
            <person name="Ward D."/>
            <person name="Young S.K."/>
            <person name="Kodira C.D."/>
            <person name="Zeng Q."/>
            <person name="Koehrsen M."/>
            <person name="Alvarado L."/>
            <person name="Berlin A."/>
            <person name="Borenstein D."/>
            <person name="Chen Z."/>
            <person name="Engels R."/>
            <person name="Freedman E."/>
            <person name="Gellesch M."/>
            <person name="Goldberg J."/>
            <person name="Griggs A."/>
            <person name="Gujja S."/>
            <person name="Heiman D."/>
            <person name="Hepburn T."/>
            <person name="Howarth C."/>
            <person name="Jen D."/>
            <person name="Larson L."/>
            <person name="Lewis B."/>
            <person name="Mehta T."/>
            <person name="Park D."/>
            <person name="Pearson M."/>
            <person name="Roberts A."/>
            <person name="Saif S."/>
            <person name="Shea T."/>
            <person name="Shenoy N."/>
            <person name="Sisk P."/>
            <person name="Stolte C."/>
            <person name="Sykes S."/>
            <person name="Walk T."/>
            <person name="White J."/>
            <person name="Yandava C."/>
            <person name="Whatmore A.M."/>
            <person name="Perrett L.L."/>
            <person name="O'Callaghan D."/>
            <person name="Nusbaum C."/>
            <person name="Galagan J."/>
            <person name="Birren B."/>
        </authorList>
    </citation>
    <scope>NUCLEOTIDE SEQUENCE [LARGE SCALE GENOMIC DNA]</scope>
    <source>
        <strain evidence="1">M292/94/1</strain>
    </source>
</reference>
<gene>
    <name evidence="1" type="ORF">BALG_00149</name>
</gene>
<dbReference type="GeneID" id="93017665"/>